<dbReference type="InterPro" id="IPR021454">
    <property type="entry name" value="DUF3105"/>
</dbReference>
<dbReference type="GO" id="GO:0005737">
    <property type="term" value="C:cytoplasm"/>
    <property type="evidence" value="ECO:0007669"/>
    <property type="project" value="TreeGrafter"/>
</dbReference>
<evidence type="ECO:0000256" key="3">
    <source>
        <dbReference type="SAM" id="SignalP"/>
    </source>
</evidence>
<feature type="region of interest" description="Disordered" evidence="1">
    <location>
        <begin position="416"/>
        <end position="462"/>
    </location>
</feature>
<evidence type="ECO:0000313" key="4">
    <source>
        <dbReference type="Ensembl" id="ENSOSIP00000004104.1"/>
    </source>
</evidence>
<dbReference type="GeneTree" id="ENSGT00390000008202"/>
<evidence type="ECO:0000313" key="5">
    <source>
        <dbReference type="Proteomes" id="UP000694383"/>
    </source>
</evidence>
<reference evidence="4" key="2">
    <citation type="submission" date="2025-09" db="UniProtKB">
        <authorList>
            <consortium name="Ensembl"/>
        </authorList>
    </citation>
    <scope>IDENTIFICATION</scope>
</reference>
<keyword evidence="3" id="KW-0732">Signal</keyword>
<sequence length="580" mass="63521">MAARAVAVGVLAALWVCFGPRARSSAAAAGCDNGKLFVDRDLPAAAATEDCGLLTWPDSTQTLPSIENVYDPEPARKICMDESISYSHAIPSSGAFRPVGAQSGEYVYCPPQRWLNNLYHGAAVLLYHPCAEPGERHLLSGLAHSCLRDYIITSHPQLSRHRPIAAVSWGHTLELISAASLDVCDWLESTNGRRRESDRGTRTQKYDLLLTRPAASHQQLLNKTKGSLKQCCVRTISSLVGGAAEVNTKEAQSTQINARKRRSALESNPDTSGKASSFLTNPTQRMLRDSRGGSNSFRSSVDSLLSTSFPRRGLDSEDLTQTKASTPLPFMRSTPGANSLGLGALRFQKSEPEAEKHARSDADLRPADVFAGKHRSADSEQSANAAILKTVETAKQKAEEKLGGLKKINKAFEVGKKQRLIPTHSRHISGTDRMESASKSQSESPKQQDLQQVDQSRPDNLDCGVCEKGKPCTCTSGASKRPAAVNRGLPRTPRTDEAVWAAGALGFLLVLLTLSVLHTRLYRHWRTSASLYWHDPQRDYDTVADVIRRRLRNVKPRRKRGRRQECVLLPSSSSSDEEGH</sequence>
<keyword evidence="2" id="KW-0472">Membrane</keyword>
<name>A0A8C7WWA2_9TELE</name>
<feature type="chain" id="PRO_5034240527" description="Tumor protein p53-inducible protein 13" evidence="3">
    <location>
        <begin position="25"/>
        <end position="580"/>
    </location>
</feature>
<keyword evidence="5" id="KW-1185">Reference proteome</keyword>
<organism evidence="4 5">
    <name type="scientific">Oryzias sinensis</name>
    <name type="common">Chinese medaka</name>
    <dbReference type="NCBI Taxonomy" id="183150"/>
    <lineage>
        <taxon>Eukaryota</taxon>
        <taxon>Metazoa</taxon>
        <taxon>Chordata</taxon>
        <taxon>Craniata</taxon>
        <taxon>Vertebrata</taxon>
        <taxon>Euteleostomi</taxon>
        <taxon>Actinopterygii</taxon>
        <taxon>Neopterygii</taxon>
        <taxon>Teleostei</taxon>
        <taxon>Neoteleostei</taxon>
        <taxon>Acanthomorphata</taxon>
        <taxon>Ovalentaria</taxon>
        <taxon>Atherinomorphae</taxon>
        <taxon>Beloniformes</taxon>
        <taxon>Adrianichthyidae</taxon>
        <taxon>Oryziinae</taxon>
        <taxon>Oryzias</taxon>
    </lineage>
</organism>
<feature type="compositionally biased region" description="Polar residues" evidence="1">
    <location>
        <begin position="265"/>
        <end position="284"/>
    </location>
</feature>
<dbReference type="PANTHER" id="PTHR34179:SF1">
    <property type="entry name" value="TUMOR PROTEIN P53-INDUCIBLE PROTEIN 13"/>
    <property type="match status" value="1"/>
</dbReference>
<dbReference type="Pfam" id="PF11303">
    <property type="entry name" value="DUF3105"/>
    <property type="match status" value="1"/>
</dbReference>
<evidence type="ECO:0008006" key="6">
    <source>
        <dbReference type="Google" id="ProtNLM"/>
    </source>
</evidence>
<dbReference type="Ensembl" id="ENSOSIT00000004393.1">
    <property type="protein sequence ID" value="ENSOSIP00000004104.1"/>
    <property type="gene ID" value="ENSOSIG00000002768.1"/>
</dbReference>
<evidence type="ECO:0000256" key="1">
    <source>
        <dbReference type="SAM" id="MobiDB-lite"/>
    </source>
</evidence>
<keyword evidence="2" id="KW-1133">Transmembrane helix</keyword>
<accession>A0A8C7WWA2</accession>
<dbReference type="Proteomes" id="UP000694383">
    <property type="component" value="Unplaced"/>
</dbReference>
<dbReference type="PANTHER" id="PTHR34179">
    <property type="entry name" value="TUMOR PROTEIN P53-INDUCIBLE PROTEIN 13"/>
    <property type="match status" value="1"/>
</dbReference>
<keyword evidence="2" id="KW-0812">Transmembrane</keyword>
<feature type="compositionally biased region" description="Polar residues" evidence="1">
    <location>
        <begin position="437"/>
        <end position="455"/>
    </location>
</feature>
<reference evidence="4" key="1">
    <citation type="submission" date="2025-08" db="UniProtKB">
        <authorList>
            <consortium name="Ensembl"/>
        </authorList>
    </citation>
    <scope>IDENTIFICATION</scope>
</reference>
<protein>
    <recommendedName>
        <fullName evidence="6">Tumor protein p53-inducible protein 13</fullName>
    </recommendedName>
</protein>
<feature type="transmembrane region" description="Helical" evidence="2">
    <location>
        <begin position="498"/>
        <end position="517"/>
    </location>
</feature>
<dbReference type="AlphaFoldDB" id="A0A8C7WWA2"/>
<evidence type="ECO:0000256" key="2">
    <source>
        <dbReference type="SAM" id="Phobius"/>
    </source>
</evidence>
<feature type="region of interest" description="Disordered" evidence="1">
    <location>
        <begin position="247"/>
        <end position="301"/>
    </location>
</feature>
<feature type="compositionally biased region" description="Polar residues" evidence="1">
    <location>
        <begin position="292"/>
        <end position="301"/>
    </location>
</feature>
<feature type="signal peptide" evidence="3">
    <location>
        <begin position="1"/>
        <end position="24"/>
    </location>
</feature>
<proteinExistence type="predicted"/>